<evidence type="ECO:0000313" key="2">
    <source>
        <dbReference type="Proteomes" id="UP001157502"/>
    </source>
</evidence>
<organism evidence="1 2">
    <name type="scientific">Dallia pectoralis</name>
    <name type="common">Alaska blackfish</name>
    <dbReference type="NCBI Taxonomy" id="75939"/>
    <lineage>
        <taxon>Eukaryota</taxon>
        <taxon>Metazoa</taxon>
        <taxon>Chordata</taxon>
        <taxon>Craniata</taxon>
        <taxon>Vertebrata</taxon>
        <taxon>Euteleostomi</taxon>
        <taxon>Actinopterygii</taxon>
        <taxon>Neopterygii</taxon>
        <taxon>Teleostei</taxon>
        <taxon>Protacanthopterygii</taxon>
        <taxon>Esociformes</taxon>
        <taxon>Umbridae</taxon>
        <taxon>Dallia</taxon>
    </lineage>
</organism>
<gene>
    <name evidence="1" type="ORF">DPEC_G00039380</name>
</gene>
<sequence length="85" mass="9579">MKLAAELNGENAMTDPRIDRAMGVCKKLGFLQLEKKRDLAKAQNQLDLPEHSLKTECPTRWGSRQAMIDRVLEQQKAIAQVLSSD</sequence>
<proteinExistence type="predicted"/>
<dbReference type="Proteomes" id="UP001157502">
    <property type="component" value="Chromosome 3"/>
</dbReference>
<evidence type="ECO:0000313" key="1">
    <source>
        <dbReference type="EMBL" id="KAJ8014356.1"/>
    </source>
</evidence>
<keyword evidence="2" id="KW-1185">Reference proteome</keyword>
<name>A0ACC2HEK9_DALPE</name>
<reference evidence="1" key="1">
    <citation type="submission" date="2021-05" db="EMBL/GenBank/DDBJ databases">
        <authorList>
            <person name="Pan Q."/>
            <person name="Jouanno E."/>
            <person name="Zahm M."/>
            <person name="Klopp C."/>
            <person name="Cabau C."/>
            <person name="Louis A."/>
            <person name="Berthelot C."/>
            <person name="Parey E."/>
            <person name="Roest Crollius H."/>
            <person name="Montfort J."/>
            <person name="Robinson-Rechavi M."/>
            <person name="Bouchez O."/>
            <person name="Lampietro C."/>
            <person name="Lopez Roques C."/>
            <person name="Donnadieu C."/>
            <person name="Postlethwait J."/>
            <person name="Bobe J."/>
            <person name="Dillon D."/>
            <person name="Chandos A."/>
            <person name="von Hippel F."/>
            <person name="Guiguen Y."/>
        </authorList>
    </citation>
    <scope>NUCLEOTIDE SEQUENCE</scope>
    <source>
        <strain evidence="1">YG-Jan2019</strain>
    </source>
</reference>
<comment type="caution">
    <text evidence="1">The sequence shown here is derived from an EMBL/GenBank/DDBJ whole genome shotgun (WGS) entry which is preliminary data.</text>
</comment>
<protein>
    <submittedName>
        <fullName evidence="1">Uncharacterized protein</fullName>
    </submittedName>
</protein>
<dbReference type="EMBL" id="CM055730">
    <property type="protein sequence ID" value="KAJ8014356.1"/>
    <property type="molecule type" value="Genomic_DNA"/>
</dbReference>
<accession>A0ACC2HEK9</accession>